<reference evidence="3" key="1">
    <citation type="journal article" date="2020" name="mSystems">
        <title>Genome- and Community-Level Interaction Insights into Carbon Utilization and Element Cycling Functions of Hydrothermarchaeota in Hydrothermal Sediment.</title>
        <authorList>
            <person name="Zhou Z."/>
            <person name="Liu Y."/>
            <person name="Xu W."/>
            <person name="Pan J."/>
            <person name="Luo Z.H."/>
            <person name="Li M."/>
        </authorList>
    </citation>
    <scope>NUCLEOTIDE SEQUENCE</scope>
    <source>
        <strain evidence="3">SpSt-649</strain>
    </source>
</reference>
<feature type="transmembrane region" description="Helical" evidence="1">
    <location>
        <begin position="84"/>
        <end position="102"/>
    </location>
</feature>
<comment type="caution">
    <text evidence="3">The sequence shown here is derived from an EMBL/GenBank/DDBJ whole genome shotgun (WGS) entry which is preliminary data.</text>
</comment>
<feature type="transmembrane region" description="Helical" evidence="1">
    <location>
        <begin position="40"/>
        <end position="63"/>
    </location>
</feature>
<sequence length="293" mass="31578">MRRSTVLAMTFVSAALALASGASAARIEGEVDVSTALQILGVALLAMFSIGVTLNSSYIASVLRELFRRRPYSREAEDWGRVRSALLTQVLFLILIALALLLRREAETAGVEEVGGLPGAVQQNMTEQLSNATSAMLVSSAAGAGTIEHPLTALAAVLVVIPIVAIAVAMLRYKEEVYSRAESPAEVKEVAAVALERLRAGEDLRAVICSLYEDFCRILEKRGFTVTRYMTAREIMAGANTAFPWLPKEALTTLTNLFEKARYSDHAVTSEDKLAAEEALSEISGALSREQVV</sequence>
<keyword evidence="1" id="KW-0812">Transmembrane</keyword>
<organism evidence="3">
    <name type="scientific">Thermofilum pendens</name>
    <dbReference type="NCBI Taxonomy" id="2269"/>
    <lineage>
        <taxon>Archaea</taxon>
        <taxon>Thermoproteota</taxon>
        <taxon>Thermoprotei</taxon>
        <taxon>Thermofilales</taxon>
        <taxon>Thermofilaceae</taxon>
        <taxon>Thermofilum</taxon>
    </lineage>
</organism>
<evidence type="ECO:0000256" key="1">
    <source>
        <dbReference type="SAM" id="Phobius"/>
    </source>
</evidence>
<feature type="domain" description="Protein-glutamine gamma-glutamyltransferase-like C-terminal" evidence="2">
    <location>
        <begin position="211"/>
        <end position="280"/>
    </location>
</feature>
<evidence type="ECO:0000259" key="2">
    <source>
        <dbReference type="Pfam" id="PF13559"/>
    </source>
</evidence>
<name>A0A7C4D1I3_THEPE</name>
<evidence type="ECO:0000313" key="3">
    <source>
        <dbReference type="EMBL" id="HGM46295.1"/>
    </source>
</evidence>
<dbReference type="EMBL" id="DTBQ01000027">
    <property type="protein sequence ID" value="HGM46295.1"/>
    <property type="molecule type" value="Genomic_DNA"/>
</dbReference>
<gene>
    <name evidence="3" type="ORF">ENU21_00895</name>
</gene>
<dbReference type="Pfam" id="PF13559">
    <property type="entry name" value="DUF4129"/>
    <property type="match status" value="1"/>
</dbReference>
<dbReference type="InterPro" id="IPR025403">
    <property type="entry name" value="TgpA-like_C"/>
</dbReference>
<protein>
    <submittedName>
        <fullName evidence="3">DUF4129 domain-containing protein</fullName>
    </submittedName>
</protein>
<proteinExistence type="predicted"/>
<accession>A0A7C4D1I3</accession>
<keyword evidence="1" id="KW-1133">Transmembrane helix</keyword>
<keyword evidence="1" id="KW-0472">Membrane</keyword>
<dbReference type="AlphaFoldDB" id="A0A7C4D1I3"/>
<feature type="transmembrane region" description="Helical" evidence="1">
    <location>
        <begin position="151"/>
        <end position="171"/>
    </location>
</feature>